<dbReference type="InterPro" id="IPR042115">
    <property type="entry name" value="PriA_3primeBD_sf"/>
</dbReference>
<dbReference type="PANTHER" id="PTHR30580">
    <property type="entry name" value="PRIMOSOMAL PROTEIN N"/>
    <property type="match status" value="1"/>
</dbReference>
<dbReference type="GO" id="GO:0006302">
    <property type="term" value="P:double-strand break repair"/>
    <property type="evidence" value="ECO:0007669"/>
    <property type="project" value="InterPro"/>
</dbReference>
<dbReference type="GO" id="GO:0046872">
    <property type="term" value="F:metal ion binding"/>
    <property type="evidence" value="ECO:0007669"/>
    <property type="project" value="UniProtKB-KW"/>
</dbReference>
<dbReference type="GO" id="GO:0005524">
    <property type="term" value="F:ATP binding"/>
    <property type="evidence" value="ECO:0007669"/>
    <property type="project" value="UniProtKB-KW"/>
</dbReference>
<feature type="region of interest" description="Disordered" evidence="8">
    <location>
        <begin position="135"/>
        <end position="159"/>
    </location>
</feature>
<keyword evidence="6" id="KW-0067">ATP-binding</keyword>
<dbReference type="Gene3D" id="3.40.1440.60">
    <property type="entry name" value="PriA, 3(prime) DNA-binding domain"/>
    <property type="match status" value="1"/>
</dbReference>
<dbReference type="AlphaFoldDB" id="A0A2M7D699"/>
<feature type="compositionally biased region" description="Basic and acidic residues" evidence="8">
    <location>
        <begin position="523"/>
        <end position="534"/>
    </location>
</feature>
<dbReference type="GO" id="GO:0043138">
    <property type="term" value="F:3'-5' DNA helicase activity"/>
    <property type="evidence" value="ECO:0007669"/>
    <property type="project" value="TreeGrafter"/>
</dbReference>
<evidence type="ECO:0000256" key="5">
    <source>
        <dbReference type="ARBA" id="ARBA00022833"/>
    </source>
</evidence>
<dbReference type="InterPro" id="IPR005259">
    <property type="entry name" value="PriA"/>
</dbReference>
<dbReference type="GO" id="GO:1990077">
    <property type="term" value="C:primosome complex"/>
    <property type="evidence" value="ECO:0007669"/>
    <property type="project" value="UniProtKB-KW"/>
</dbReference>
<evidence type="ECO:0000256" key="7">
    <source>
        <dbReference type="ARBA" id="ARBA00023125"/>
    </source>
</evidence>
<comment type="caution">
    <text evidence="10">The sequence shown here is derived from an EMBL/GenBank/DDBJ whole genome shotgun (WGS) entry which is preliminary data.</text>
</comment>
<dbReference type="GO" id="GO:0003677">
    <property type="term" value="F:DNA binding"/>
    <property type="evidence" value="ECO:0007669"/>
    <property type="project" value="UniProtKB-KW"/>
</dbReference>
<keyword evidence="4" id="KW-0547">Nucleotide-binding</keyword>
<dbReference type="GO" id="GO:0006310">
    <property type="term" value="P:DNA recombination"/>
    <property type="evidence" value="ECO:0007669"/>
    <property type="project" value="InterPro"/>
</dbReference>
<dbReference type="Proteomes" id="UP000229247">
    <property type="component" value="Unassembled WGS sequence"/>
</dbReference>
<proteinExistence type="predicted"/>
<dbReference type="InterPro" id="IPR027417">
    <property type="entry name" value="P-loop_NTPase"/>
</dbReference>
<dbReference type="GO" id="GO:0006269">
    <property type="term" value="P:DNA replication, synthesis of primer"/>
    <property type="evidence" value="ECO:0007669"/>
    <property type="project" value="UniProtKB-KW"/>
</dbReference>
<dbReference type="Pfam" id="PF17764">
    <property type="entry name" value="PriA_3primeBD"/>
    <property type="match status" value="1"/>
</dbReference>
<dbReference type="NCBIfam" id="TIGR00595">
    <property type="entry name" value="priA"/>
    <property type="match status" value="1"/>
</dbReference>
<organism evidence="10 11">
    <name type="scientific">Candidatus Portnoybacteria bacterium CG02_land_8_20_14_3_00_45_8</name>
    <dbReference type="NCBI Taxonomy" id="1974807"/>
    <lineage>
        <taxon>Bacteria</taxon>
        <taxon>Candidatus Portnoyibacteriota</taxon>
    </lineage>
</organism>
<evidence type="ECO:0000256" key="1">
    <source>
        <dbReference type="ARBA" id="ARBA00022515"/>
    </source>
</evidence>
<dbReference type="PANTHER" id="PTHR30580:SF0">
    <property type="entry name" value="PRIMOSOMAL PROTEIN N"/>
    <property type="match status" value="1"/>
</dbReference>
<dbReference type="SUPFAM" id="SSF52540">
    <property type="entry name" value="P-loop containing nucleoside triphosphate hydrolases"/>
    <property type="match status" value="2"/>
</dbReference>
<dbReference type="GO" id="GO:0006270">
    <property type="term" value="P:DNA replication initiation"/>
    <property type="evidence" value="ECO:0007669"/>
    <property type="project" value="TreeGrafter"/>
</dbReference>
<keyword evidence="7" id="KW-0238">DNA-binding</keyword>
<dbReference type="EMBL" id="PEUE01000035">
    <property type="protein sequence ID" value="PIV38547.1"/>
    <property type="molecule type" value="Genomic_DNA"/>
</dbReference>
<evidence type="ECO:0000259" key="9">
    <source>
        <dbReference type="Pfam" id="PF17764"/>
    </source>
</evidence>
<reference evidence="11" key="1">
    <citation type="submission" date="2017-09" db="EMBL/GenBank/DDBJ databases">
        <title>Depth-based differentiation of microbial function through sediment-hosted aquifers and enrichment of novel symbionts in the deep terrestrial subsurface.</title>
        <authorList>
            <person name="Probst A.J."/>
            <person name="Ladd B."/>
            <person name="Jarett J.K."/>
            <person name="Geller-Mcgrath D.E."/>
            <person name="Sieber C.M.K."/>
            <person name="Emerson J.B."/>
            <person name="Anantharaman K."/>
            <person name="Thomas B.C."/>
            <person name="Malmstrom R."/>
            <person name="Stieglmeier M."/>
            <person name="Klingl A."/>
            <person name="Woyke T."/>
            <person name="Ryan C.M."/>
            <person name="Banfield J.F."/>
        </authorList>
    </citation>
    <scope>NUCLEOTIDE SEQUENCE [LARGE SCALE GENOMIC DNA]</scope>
</reference>
<feature type="region of interest" description="Disordered" evidence="8">
    <location>
        <begin position="508"/>
        <end position="534"/>
    </location>
</feature>
<sequence length="710" mass="80545">MFFSNGILIYIISRRMLKSNQLMYLLDIIPTTKIPHTQQQVFSYFSGQKLPPGALVQIPLGKRKELGIVFDAHKIADYKMELKRTNFELRNISQIVSAKPILTKQQISLALWLGQYYFCSPGLFVKMSLPPYYSSSKPRSSGVRREVLDSAPTTPRSNNKIKQKLILAPTVAQAEKITTGHKDATLWHSGLKSKQLNEVWWQVKNGQAQTIVGTRSAVFLPFTNLKKIIIEDESNSSHKSWDTWPHYGVQAAAKKLAEIFKAEMSLRGGPPWLDDEAIQWQTIKKERDRHVASLRSAPSDNKILIIDMRAELKDGNFSIFSRALQSAIKDTLAQNQQVVLFINRRGAANFILCRDCGYVAKCQQCDAPLAHHLINSQPTLLCHHCGAKDTAPSLCPKCHGSRVKTMGTGTQKVEMEAKKLYPDAGLARLDSDIAPQPKDQQKIIDAFVKKEIDILITTQIIFSWLEETKKAAPNVVAVLSADTLLHLPDFRSGERTWQTIMTLENLLRHSERSEESPTNVGPHSREIPRRYAPRDDKQKTFLVQTYNPDNSVMKYLAKNDWAGFIKEEQETRQALNYPPYSQIVKLTFRHRDGQRAGQEAKILAAKLKHTSSIICHSGESRNPKSGSRVKRGMTNNYNIEISDALPAFIPRERDKYVWNIILKFPFSSPLFRKEGLGGIFTTSDFLRHRNSLLQYVPQGWEIDVDPSDLL</sequence>
<evidence type="ECO:0000256" key="4">
    <source>
        <dbReference type="ARBA" id="ARBA00022741"/>
    </source>
</evidence>
<evidence type="ECO:0000313" key="11">
    <source>
        <dbReference type="Proteomes" id="UP000229247"/>
    </source>
</evidence>
<keyword evidence="5" id="KW-0862">Zinc</keyword>
<keyword evidence="1" id="KW-0639">Primosome</keyword>
<evidence type="ECO:0000313" key="10">
    <source>
        <dbReference type="EMBL" id="PIV38547.1"/>
    </source>
</evidence>
<evidence type="ECO:0000256" key="6">
    <source>
        <dbReference type="ARBA" id="ARBA00022840"/>
    </source>
</evidence>
<name>A0A2M7D699_9BACT</name>
<evidence type="ECO:0000256" key="8">
    <source>
        <dbReference type="SAM" id="MobiDB-lite"/>
    </source>
</evidence>
<protein>
    <submittedName>
        <fullName evidence="10">Primosomal protein N</fullName>
    </submittedName>
</protein>
<gene>
    <name evidence="10" type="primary">priA</name>
    <name evidence="10" type="ORF">COS30_01490</name>
</gene>
<feature type="domain" description="Primosomal protein N' 3' DNA-binding" evidence="9">
    <location>
        <begin position="35"/>
        <end position="130"/>
    </location>
</feature>
<accession>A0A2M7D699</accession>
<keyword evidence="3" id="KW-0479">Metal-binding</keyword>
<evidence type="ECO:0000256" key="2">
    <source>
        <dbReference type="ARBA" id="ARBA00022705"/>
    </source>
</evidence>
<dbReference type="InterPro" id="IPR041222">
    <property type="entry name" value="PriA_3primeBD"/>
</dbReference>
<evidence type="ECO:0000256" key="3">
    <source>
        <dbReference type="ARBA" id="ARBA00022723"/>
    </source>
</evidence>
<keyword evidence="2" id="KW-0235">DNA replication</keyword>
<dbReference type="Gene3D" id="3.40.50.300">
    <property type="entry name" value="P-loop containing nucleotide triphosphate hydrolases"/>
    <property type="match status" value="2"/>
</dbReference>